<dbReference type="EMBL" id="FR824102">
    <property type="protein sequence ID" value="CCA18854.1"/>
    <property type="molecule type" value="Genomic_DNA"/>
</dbReference>
<reference evidence="1" key="2">
    <citation type="submission" date="2011-02" db="EMBL/GenBank/DDBJ databases">
        <authorList>
            <person name="MacLean D."/>
        </authorList>
    </citation>
    <scope>NUCLEOTIDE SEQUENCE</scope>
</reference>
<organism evidence="1">
    <name type="scientific">Albugo laibachii Nc14</name>
    <dbReference type="NCBI Taxonomy" id="890382"/>
    <lineage>
        <taxon>Eukaryota</taxon>
        <taxon>Sar</taxon>
        <taxon>Stramenopiles</taxon>
        <taxon>Oomycota</taxon>
        <taxon>Peronosporomycetes</taxon>
        <taxon>Albuginales</taxon>
        <taxon>Albuginaceae</taxon>
        <taxon>Albugo</taxon>
    </lineage>
</organism>
<gene>
    <name evidence="1" type="primary">AlNc14C57G4319</name>
    <name evidence="1" type="ORF">ALNC14_049970</name>
</gene>
<proteinExistence type="predicted"/>
<reference evidence="1" key="1">
    <citation type="journal article" date="2011" name="PLoS Biol.">
        <title>Gene gain and loss during evolution of obligate parasitism in the white rust pathogen of Arabidopsis thaliana.</title>
        <authorList>
            <person name="Kemen E."/>
            <person name="Gardiner A."/>
            <person name="Schultz-Larsen T."/>
            <person name="Kemen A.C."/>
            <person name="Balmuth A.L."/>
            <person name="Robert-Seilaniantz A."/>
            <person name="Bailey K."/>
            <person name="Holub E."/>
            <person name="Studholme D.J."/>
            <person name="Maclean D."/>
            <person name="Jones J.D."/>
        </authorList>
    </citation>
    <scope>NUCLEOTIDE SEQUENCE</scope>
</reference>
<dbReference type="HOGENOM" id="CLU_1819397_0_0_1"/>
<evidence type="ECO:0000313" key="1">
    <source>
        <dbReference type="EMBL" id="CCA18854.1"/>
    </source>
</evidence>
<protein>
    <submittedName>
        <fullName evidence="1">AlNc14C57G4319 protein</fullName>
    </submittedName>
</protein>
<name>F0WCD9_9STRA</name>
<accession>F0WCD9</accession>
<dbReference type="AlphaFoldDB" id="F0WCD9"/>
<sequence>MEATIWSIRRNWRDIDKQSSYLRENKCSTHQQTGLSHFSIVLTNILTTILPRSWMLKTLFADSQNEATSQDGKPNTITQALTLTQSPKKNMVELDLRKTWSAITRSVHNGNKDFLGSLSIQRTMDISYSYALFFVTSINRGV</sequence>